<accession>H0FZZ8</accession>
<sequence>MKTRAMMHLMRLAALALGLANAPLAAAQESSASEGETGGGRTEYVLAVSWQPGFCESGPIARNASARRRSVSTRRISRFMAYGHSRRAIAAWKRI</sequence>
<evidence type="ECO:0000313" key="3">
    <source>
        <dbReference type="Proteomes" id="UP000004038"/>
    </source>
</evidence>
<name>H0FZZ8_RHIML</name>
<evidence type="ECO:0000313" key="2">
    <source>
        <dbReference type="EMBL" id="EHK77391.1"/>
    </source>
</evidence>
<dbReference type="Proteomes" id="UP000004038">
    <property type="component" value="Unassembled WGS sequence"/>
</dbReference>
<evidence type="ECO:0000256" key="1">
    <source>
        <dbReference type="SAM" id="SignalP"/>
    </source>
</evidence>
<protein>
    <submittedName>
        <fullName evidence="2">Uncharacterized protein</fullName>
    </submittedName>
</protein>
<dbReference type="AlphaFoldDB" id="H0FZZ8"/>
<proteinExistence type="predicted"/>
<feature type="chain" id="PRO_5003533216" evidence="1">
    <location>
        <begin position="28"/>
        <end position="95"/>
    </location>
</feature>
<feature type="signal peptide" evidence="1">
    <location>
        <begin position="1"/>
        <end position="27"/>
    </location>
</feature>
<gene>
    <name evidence="2" type="ORF">SM0020_13912</name>
</gene>
<dbReference type="EMBL" id="AGVV01000023">
    <property type="protein sequence ID" value="EHK77391.1"/>
    <property type="molecule type" value="Genomic_DNA"/>
</dbReference>
<keyword evidence="1" id="KW-0732">Signal</keyword>
<organism evidence="2 3">
    <name type="scientific">Sinorhizobium meliloti CCNWSX0020</name>
    <dbReference type="NCBI Taxonomy" id="1107881"/>
    <lineage>
        <taxon>Bacteria</taxon>
        <taxon>Pseudomonadati</taxon>
        <taxon>Pseudomonadota</taxon>
        <taxon>Alphaproteobacteria</taxon>
        <taxon>Hyphomicrobiales</taxon>
        <taxon>Rhizobiaceae</taxon>
        <taxon>Sinorhizobium/Ensifer group</taxon>
        <taxon>Sinorhizobium</taxon>
    </lineage>
</organism>
<reference evidence="2 3" key="1">
    <citation type="journal article" date="2012" name="J. Bacteriol.">
        <title>Draft Genome Sequence of Sinorhizobium meliloti CCNWSX0020, a Nitrogen-Fixing Symbiont with Copper Tolerance Capability Isolated from Lead-Zinc Mine Tailings.</title>
        <authorList>
            <person name="Li Z."/>
            <person name="Ma Z."/>
            <person name="Hao X."/>
            <person name="Wei G."/>
        </authorList>
    </citation>
    <scope>NUCLEOTIDE SEQUENCE [LARGE SCALE GENOMIC DNA]</scope>
    <source>
        <strain evidence="2 3">CCNWSX0020</strain>
    </source>
</reference>